<reference evidence="1 2" key="1">
    <citation type="journal article" date="2020" name="Cell">
        <title>Large-Scale Comparative Analyses of Tick Genomes Elucidate Their Genetic Diversity and Vector Capacities.</title>
        <authorList>
            <consortium name="Tick Genome and Microbiome Consortium (TIGMIC)"/>
            <person name="Jia N."/>
            <person name="Wang J."/>
            <person name="Shi W."/>
            <person name="Du L."/>
            <person name="Sun Y."/>
            <person name="Zhan W."/>
            <person name="Jiang J.F."/>
            <person name="Wang Q."/>
            <person name="Zhang B."/>
            <person name="Ji P."/>
            <person name="Bell-Sakyi L."/>
            <person name="Cui X.M."/>
            <person name="Yuan T.T."/>
            <person name="Jiang B.G."/>
            <person name="Yang W.F."/>
            <person name="Lam T.T."/>
            <person name="Chang Q.C."/>
            <person name="Ding S.J."/>
            <person name="Wang X.J."/>
            <person name="Zhu J.G."/>
            <person name="Ruan X.D."/>
            <person name="Zhao L."/>
            <person name="Wei J.T."/>
            <person name="Ye R.Z."/>
            <person name="Que T.C."/>
            <person name="Du C.H."/>
            <person name="Zhou Y.H."/>
            <person name="Cheng J.X."/>
            <person name="Dai P.F."/>
            <person name="Guo W.B."/>
            <person name="Han X.H."/>
            <person name="Huang E.J."/>
            <person name="Li L.F."/>
            <person name="Wei W."/>
            <person name="Gao Y.C."/>
            <person name="Liu J.Z."/>
            <person name="Shao H.Z."/>
            <person name="Wang X."/>
            <person name="Wang C.C."/>
            <person name="Yang T.C."/>
            <person name="Huo Q.B."/>
            <person name="Li W."/>
            <person name="Chen H.Y."/>
            <person name="Chen S.E."/>
            <person name="Zhou L.G."/>
            <person name="Ni X.B."/>
            <person name="Tian J.H."/>
            <person name="Sheng Y."/>
            <person name="Liu T."/>
            <person name="Pan Y.S."/>
            <person name="Xia L.Y."/>
            <person name="Li J."/>
            <person name="Zhao F."/>
            <person name="Cao W.C."/>
        </authorList>
    </citation>
    <scope>NUCLEOTIDE SEQUENCE [LARGE SCALE GENOMIC DNA]</scope>
    <source>
        <strain evidence="1">Iper-2018</strain>
    </source>
</reference>
<dbReference type="Proteomes" id="UP000805193">
    <property type="component" value="Unassembled WGS sequence"/>
</dbReference>
<gene>
    <name evidence="1" type="ORF">HPB47_024113</name>
</gene>
<keyword evidence="2" id="KW-1185">Reference proteome</keyword>
<comment type="caution">
    <text evidence="1">The sequence shown here is derived from an EMBL/GenBank/DDBJ whole genome shotgun (WGS) entry which is preliminary data.</text>
</comment>
<proteinExistence type="predicted"/>
<sequence length="1016" mass="117469">MLRLGVYADKHHQSFAPSNIIHHVEMRTPQRDYHLEAKDRQAGLYWLQELQRFRRECSLRRNLNLKQSRSVSDSCSPQQVTGGLLRKEPERLKGEAGGEDPHEGFLLSLVECPTAVVGEHTAQQQQQQSPSHSLSVLSNLRHPAALFQRRQRSQSADEIKAEASSHFYLNESEELYEDDEGSDAPSSPTKLKSPAVFTTFKKKLQHSFRTRPKLESDMFSSGPPLLRKLHECTCSKCKELEAEASNLREDLQCKEDELSASKEVIKVLRQQLDLANTERETLVELYANSSNENYSKMLHDKDRLLLELRNELYMCKLQLESTQHKRCSVEKELDELKDRSSLYQEVLKEKDKILMSLTNELYDIETEKKEEEIAGESAIKLEQTKMAEEIERLRDAVSAFHVQNKFLNKEILELNELRWNSEERERQLVIKCSNAEARHYQTQSKLLFLLKELNTPQEGDSNVQGIVSQLLEEAMHDPTLPKEIHDSFLGSDEVYDTYGFNRKWGKECDMVVSKAENLKRKSESISLKMQDSSLISWRVKWENYLVNFPVGKPLQKNPELKALVRTGIPQEFRSRVWRGCVEFHAGQERAEKGPGYYEDLLTSPTITSAFDPAVKQCVYRKVQSEGLQELYACDPRINLEARMIPALSMVPRSDVEGIFTELASSVHSDLQPVMDYIEDTFIGRPTTGGRRDAQFPVELWNHHDTVLQCDSKTTNSVEAWHRGFQAHVQCSHPSLWRFLEIELDLLRTLPNNRHYETPDAPGINPLRRVLLAYSRRNLIVGYCQGLNRLAAIALLFMSEEDAFWCLVTVVEYIMPRDYYSRTLEASQVDQRVLKDLMIEKLPRLYAHLESNKVDLSLFTFNWFLTVFVDTIPAETYLYIWDVFLYEGNKARTSYRWPGRCVRYRHGEGFYGDVPWNYAAQEPMGAYAFNFCYRGQASLHWEREGTTETRGSRFTQGLPPEFGLLPLKTKQPMRPTLDNQLSQTPTAAAVIYLPVAPRTPTPFHREVHKDIEDWLQH</sequence>
<protein>
    <submittedName>
        <fullName evidence="1">Uncharacterized protein</fullName>
    </submittedName>
</protein>
<name>A0AC60Q745_IXOPE</name>
<evidence type="ECO:0000313" key="1">
    <source>
        <dbReference type="EMBL" id="KAG0428940.1"/>
    </source>
</evidence>
<accession>A0AC60Q745</accession>
<dbReference type="EMBL" id="JABSTQ010009461">
    <property type="protein sequence ID" value="KAG0428940.1"/>
    <property type="molecule type" value="Genomic_DNA"/>
</dbReference>
<evidence type="ECO:0000313" key="2">
    <source>
        <dbReference type="Proteomes" id="UP000805193"/>
    </source>
</evidence>
<organism evidence="1 2">
    <name type="scientific">Ixodes persulcatus</name>
    <name type="common">Taiga tick</name>
    <dbReference type="NCBI Taxonomy" id="34615"/>
    <lineage>
        <taxon>Eukaryota</taxon>
        <taxon>Metazoa</taxon>
        <taxon>Ecdysozoa</taxon>
        <taxon>Arthropoda</taxon>
        <taxon>Chelicerata</taxon>
        <taxon>Arachnida</taxon>
        <taxon>Acari</taxon>
        <taxon>Parasitiformes</taxon>
        <taxon>Ixodida</taxon>
        <taxon>Ixodoidea</taxon>
        <taxon>Ixodidae</taxon>
        <taxon>Ixodinae</taxon>
        <taxon>Ixodes</taxon>
    </lineage>
</organism>